<proteinExistence type="inferred from homology"/>
<sequence>MVREAQENDPTVLVLRRSYTAPRERVFRAWTDPEQISLWLRPTPEIKIERAESDPRVGGAYKITYLVPNDPDPKIIEGEYVEFDRPARLAFTWVWRPPHEYAGELTQVTVELTERDGQTDLVLTHERFPAEAMRDHHAWGWTGAIDALDEHLQGVGDE</sequence>
<dbReference type="InterPro" id="IPR023393">
    <property type="entry name" value="START-like_dom_sf"/>
</dbReference>
<evidence type="ECO:0000256" key="1">
    <source>
        <dbReference type="ARBA" id="ARBA00006817"/>
    </source>
</evidence>
<comment type="caution">
    <text evidence="3">The sequence shown here is derived from an EMBL/GenBank/DDBJ whole genome shotgun (WGS) entry which is preliminary data.</text>
</comment>
<dbReference type="SUPFAM" id="SSF55961">
    <property type="entry name" value="Bet v1-like"/>
    <property type="match status" value="1"/>
</dbReference>
<organism evidence="3 4">
    <name type="scientific">Pseudobythopirellula maris</name>
    <dbReference type="NCBI Taxonomy" id="2527991"/>
    <lineage>
        <taxon>Bacteria</taxon>
        <taxon>Pseudomonadati</taxon>
        <taxon>Planctomycetota</taxon>
        <taxon>Planctomycetia</taxon>
        <taxon>Pirellulales</taxon>
        <taxon>Lacipirellulaceae</taxon>
        <taxon>Pseudobythopirellula</taxon>
    </lineage>
</organism>
<comment type="similarity">
    <text evidence="1">Belongs to the AHA1 family.</text>
</comment>
<keyword evidence="4" id="KW-1185">Reference proteome</keyword>
<protein>
    <recommendedName>
        <fullName evidence="2">Activator of Hsp90 ATPase homologue 1/2-like C-terminal domain-containing protein</fullName>
    </recommendedName>
</protein>
<dbReference type="Gene3D" id="3.30.530.20">
    <property type="match status" value="1"/>
</dbReference>
<feature type="domain" description="Activator of Hsp90 ATPase homologue 1/2-like C-terminal" evidence="2">
    <location>
        <begin position="21"/>
        <end position="152"/>
    </location>
</feature>
<evidence type="ECO:0000259" key="2">
    <source>
        <dbReference type="Pfam" id="PF08327"/>
    </source>
</evidence>
<accession>A0A5C5ZV57</accession>
<dbReference type="EMBL" id="SJPQ01000001">
    <property type="protein sequence ID" value="TWT90811.1"/>
    <property type="molecule type" value="Genomic_DNA"/>
</dbReference>
<evidence type="ECO:0000313" key="4">
    <source>
        <dbReference type="Proteomes" id="UP000315440"/>
    </source>
</evidence>
<dbReference type="AlphaFoldDB" id="A0A5C5ZV57"/>
<evidence type="ECO:0000313" key="3">
    <source>
        <dbReference type="EMBL" id="TWT90811.1"/>
    </source>
</evidence>
<dbReference type="Proteomes" id="UP000315440">
    <property type="component" value="Unassembled WGS sequence"/>
</dbReference>
<reference evidence="3 4" key="1">
    <citation type="submission" date="2019-02" db="EMBL/GenBank/DDBJ databases">
        <title>Deep-cultivation of Planctomycetes and their phenomic and genomic characterization uncovers novel biology.</title>
        <authorList>
            <person name="Wiegand S."/>
            <person name="Jogler M."/>
            <person name="Boedeker C."/>
            <person name="Pinto D."/>
            <person name="Vollmers J."/>
            <person name="Rivas-Marin E."/>
            <person name="Kohn T."/>
            <person name="Peeters S.H."/>
            <person name="Heuer A."/>
            <person name="Rast P."/>
            <person name="Oberbeckmann S."/>
            <person name="Bunk B."/>
            <person name="Jeske O."/>
            <person name="Meyerdierks A."/>
            <person name="Storesund J.E."/>
            <person name="Kallscheuer N."/>
            <person name="Luecker S."/>
            <person name="Lage O.M."/>
            <person name="Pohl T."/>
            <person name="Merkel B.J."/>
            <person name="Hornburger P."/>
            <person name="Mueller R.-W."/>
            <person name="Bruemmer F."/>
            <person name="Labrenz M."/>
            <person name="Spormann A.M."/>
            <person name="Op Den Camp H."/>
            <person name="Overmann J."/>
            <person name="Amann R."/>
            <person name="Jetten M.S.M."/>
            <person name="Mascher T."/>
            <person name="Medema M.H."/>
            <person name="Devos D.P."/>
            <person name="Kaster A.-K."/>
            <person name="Ovreas L."/>
            <person name="Rohde M."/>
            <person name="Galperin M.Y."/>
            <person name="Jogler C."/>
        </authorList>
    </citation>
    <scope>NUCLEOTIDE SEQUENCE [LARGE SCALE GENOMIC DNA]</scope>
    <source>
        <strain evidence="3 4">Mal64</strain>
    </source>
</reference>
<dbReference type="CDD" id="cd07814">
    <property type="entry name" value="SRPBCC_CalC_Aha1-like"/>
    <property type="match status" value="1"/>
</dbReference>
<name>A0A5C5ZV57_9BACT</name>
<gene>
    <name evidence="3" type="ORF">Mal64_12080</name>
</gene>
<dbReference type="InterPro" id="IPR013538">
    <property type="entry name" value="ASHA1/2-like_C"/>
</dbReference>
<dbReference type="Pfam" id="PF08327">
    <property type="entry name" value="AHSA1"/>
    <property type="match status" value="1"/>
</dbReference>